<reference evidence="2" key="1">
    <citation type="submission" date="2021-03" db="EMBL/GenBank/DDBJ databases">
        <title>Genomic Encyclopedia of Type Strains, Phase IV (KMG-IV): sequencing the most valuable type-strain genomes for metagenomic binning, comparative biology and taxonomic classification.</title>
        <authorList>
            <person name="Goeker M."/>
        </authorList>
    </citation>
    <scope>NUCLEOTIDE SEQUENCE</scope>
    <source>
        <strain evidence="2">DSM 26232</strain>
    </source>
</reference>
<keyword evidence="3" id="KW-1185">Reference proteome</keyword>
<organism evidence="2 3">
    <name type="scientific">Halolamina salifodinae</name>
    <dbReference type="NCBI Taxonomy" id="1202767"/>
    <lineage>
        <taxon>Archaea</taxon>
        <taxon>Methanobacteriati</taxon>
        <taxon>Methanobacteriota</taxon>
        <taxon>Stenosarchaea group</taxon>
        <taxon>Halobacteria</taxon>
        <taxon>Halobacteriales</taxon>
        <taxon>Haloferacaceae</taxon>
    </lineage>
</organism>
<comment type="caution">
    <text evidence="2">The sequence shown here is derived from an EMBL/GenBank/DDBJ whole genome shotgun (WGS) entry which is preliminary data.</text>
</comment>
<dbReference type="EMBL" id="JAGGLC010000003">
    <property type="protein sequence ID" value="MBP1987182.1"/>
    <property type="molecule type" value="Genomic_DNA"/>
</dbReference>
<gene>
    <name evidence="2" type="ORF">J2753_001680</name>
</gene>
<dbReference type="OrthoDB" id="223633at2157"/>
<dbReference type="RefSeq" id="WP_209491457.1">
    <property type="nucleotide sequence ID" value="NZ_JAGGLC010000003.1"/>
</dbReference>
<accession>A0A8T4GY95</accession>
<dbReference type="AlphaFoldDB" id="A0A8T4GY95"/>
<dbReference type="Proteomes" id="UP000823736">
    <property type="component" value="Unassembled WGS sequence"/>
</dbReference>
<evidence type="ECO:0000313" key="3">
    <source>
        <dbReference type="Proteomes" id="UP000823736"/>
    </source>
</evidence>
<evidence type="ECO:0000313" key="2">
    <source>
        <dbReference type="EMBL" id="MBP1987182.1"/>
    </source>
</evidence>
<name>A0A8T4GY95_9EURY</name>
<sequence>MAHKDTGWRPDGAMDAYGGYEVWEYNIGPHEINDGVVDGDIDFGEYAEGEKDPFATSVDDIDDDEK</sequence>
<protein>
    <submittedName>
        <fullName evidence="2">Uncharacterized protein</fullName>
    </submittedName>
</protein>
<feature type="region of interest" description="Disordered" evidence="1">
    <location>
        <begin position="41"/>
        <end position="66"/>
    </location>
</feature>
<proteinExistence type="predicted"/>
<evidence type="ECO:0000256" key="1">
    <source>
        <dbReference type="SAM" id="MobiDB-lite"/>
    </source>
</evidence>